<dbReference type="InterPro" id="IPR001307">
    <property type="entry name" value="Thiosulphate_STrfase_CS"/>
</dbReference>
<keyword evidence="2" id="KW-0677">Repeat</keyword>
<name>A0A919MMV1_9ACTN</name>
<dbReference type="InterPro" id="IPR045078">
    <property type="entry name" value="TST/MPST-like"/>
</dbReference>
<dbReference type="CDD" id="cd01448">
    <property type="entry name" value="TST_Repeat_1"/>
    <property type="match status" value="1"/>
</dbReference>
<dbReference type="EMBL" id="BOMM01000050">
    <property type="protein sequence ID" value="GIE13637.1"/>
    <property type="molecule type" value="Genomic_DNA"/>
</dbReference>
<evidence type="ECO:0000256" key="1">
    <source>
        <dbReference type="ARBA" id="ARBA00022679"/>
    </source>
</evidence>
<dbReference type="Pfam" id="PF02558">
    <property type="entry name" value="ApbA"/>
    <property type="match status" value="1"/>
</dbReference>
<feature type="domain" description="Rhodanese" evidence="3">
    <location>
        <begin position="359"/>
        <end position="475"/>
    </location>
</feature>
<evidence type="ECO:0000256" key="2">
    <source>
        <dbReference type="ARBA" id="ARBA00022737"/>
    </source>
</evidence>
<dbReference type="PANTHER" id="PTHR11364:SF27">
    <property type="entry name" value="SULFURTRANSFERASE"/>
    <property type="match status" value="1"/>
</dbReference>
<evidence type="ECO:0000313" key="5">
    <source>
        <dbReference type="Proteomes" id="UP000598174"/>
    </source>
</evidence>
<dbReference type="InterPro" id="IPR008927">
    <property type="entry name" value="6-PGluconate_DH-like_C_sf"/>
</dbReference>
<gene>
    <name evidence="4" type="ORF">Afe05nite_54770</name>
</gene>
<proteinExistence type="predicted"/>
<dbReference type="InterPro" id="IPR036291">
    <property type="entry name" value="NAD(P)-bd_dom_sf"/>
</dbReference>
<dbReference type="Gene3D" id="1.10.1040.10">
    <property type="entry name" value="N-(1-d-carboxylethyl)-l-norvaline Dehydrogenase, domain 2"/>
    <property type="match status" value="1"/>
</dbReference>
<dbReference type="Proteomes" id="UP000598174">
    <property type="component" value="Unassembled WGS sequence"/>
</dbReference>
<dbReference type="InterPro" id="IPR013752">
    <property type="entry name" value="KPA_reductase"/>
</dbReference>
<comment type="caution">
    <text evidence="4">The sequence shown here is derived from an EMBL/GenBank/DDBJ whole genome shotgun (WGS) entry which is preliminary data.</text>
</comment>
<dbReference type="Gene3D" id="3.40.250.10">
    <property type="entry name" value="Rhodanese-like domain"/>
    <property type="match status" value="2"/>
</dbReference>
<dbReference type="SUPFAM" id="SSF52821">
    <property type="entry name" value="Rhodanese/Cell cycle control phosphatase"/>
    <property type="match status" value="2"/>
</dbReference>
<dbReference type="InterPro" id="IPR001763">
    <property type="entry name" value="Rhodanese-like_dom"/>
</dbReference>
<dbReference type="PROSITE" id="PS50206">
    <property type="entry name" value="RHODANESE_3"/>
    <property type="match status" value="2"/>
</dbReference>
<dbReference type="SUPFAM" id="SSF48179">
    <property type="entry name" value="6-phosphogluconate dehydrogenase C-terminal domain-like"/>
    <property type="match status" value="1"/>
</dbReference>
<dbReference type="InterPro" id="IPR013332">
    <property type="entry name" value="KPR_N"/>
</dbReference>
<keyword evidence="1" id="KW-0808">Transferase</keyword>
<dbReference type="PANTHER" id="PTHR11364">
    <property type="entry name" value="THIOSULFATE SULFERTANSFERASE"/>
    <property type="match status" value="1"/>
</dbReference>
<reference evidence="4" key="1">
    <citation type="submission" date="2021-01" db="EMBL/GenBank/DDBJ databases">
        <title>Whole genome shotgun sequence of Actinoplanes ferrugineus NBRC 15555.</title>
        <authorList>
            <person name="Komaki H."/>
            <person name="Tamura T."/>
        </authorList>
    </citation>
    <scope>NUCLEOTIDE SEQUENCE</scope>
    <source>
        <strain evidence="4">NBRC 15555</strain>
    </source>
</reference>
<feature type="domain" description="Rhodanese" evidence="3">
    <location>
        <begin position="504"/>
        <end position="612"/>
    </location>
</feature>
<accession>A0A919MMV1</accession>
<dbReference type="SUPFAM" id="SSF51735">
    <property type="entry name" value="NAD(P)-binding Rossmann-fold domains"/>
    <property type="match status" value="1"/>
</dbReference>
<keyword evidence="5" id="KW-1185">Reference proteome</keyword>
<protein>
    <recommendedName>
        <fullName evidence="3">Rhodanese domain-containing protein</fullName>
    </recommendedName>
</protein>
<dbReference type="Gene3D" id="3.40.50.720">
    <property type="entry name" value="NAD(P)-binding Rossmann-like Domain"/>
    <property type="match status" value="1"/>
</dbReference>
<dbReference type="PROSITE" id="PS00380">
    <property type="entry name" value="RHODANESE_1"/>
    <property type="match status" value="1"/>
</dbReference>
<evidence type="ECO:0000259" key="3">
    <source>
        <dbReference type="PROSITE" id="PS50206"/>
    </source>
</evidence>
<dbReference type="InterPro" id="IPR013328">
    <property type="entry name" value="6PGD_dom2"/>
</dbReference>
<evidence type="ECO:0000313" key="4">
    <source>
        <dbReference type="EMBL" id="GIE13637.1"/>
    </source>
</evidence>
<dbReference type="GO" id="GO:0004792">
    <property type="term" value="F:thiosulfate-cyanide sulfurtransferase activity"/>
    <property type="evidence" value="ECO:0007669"/>
    <property type="project" value="InterPro"/>
</dbReference>
<dbReference type="InterPro" id="IPR036873">
    <property type="entry name" value="Rhodanese-like_dom_sf"/>
</dbReference>
<sequence length="621" mass="64875">MVIGAGAVGATIAAELHRAGVDTLLVARGAQLAALRENGLAYVRPDGTHQLRVPAAAGPAEVDLTDADVLVLATKTQDTEAAVGEWAWRPVKRADGTTGLAATDTPVVTLQNGLDSERIALRGFTHVIGGVVWIPAQFVVPGEVVNHAWPVPAVLWLGRFPAAAPPGAEPGPPSAAERVAIDLRRGGFTVHTVDDIVGHKADKLIGNLVNGLDALYRPSELRDVALARLRAEADAVYRAAGITPVSRPRQDFRVADIPGHPRVGNSTWQSLARAGRTEIDFLSGEIVLLGRLHGVPTPANAAVQARVHRAGTNGITPGSLDDADLAATFPGLTTAAGDHDPARKPVLISVDELHRRAAEADPPVLLDVRWALGDPHGEQHYRDGHLPGAVFVDLETELAAPGSPEGGRHPLPSVELLQAAARRWGITGRVVVYDNTGGLAAARAWWLLRWAGVREVLLLDGGLAAWQAAGYAVVTGVARPRPASEIVLRGGQLPTLTADEAAALPGTGTLVDARAAERYRGEVEPVDPRAGHIPGAVNLPTTGNLRDGTSLFRTAAELRERFAALTGPVGVYCGSGVTAAHEIVALAVAGIDAALYPGSWSAWSSDPERPVATGEQPARPA</sequence>
<dbReference type="AlphaFoldDB" id="A0A919MMV1"/>
<dbReference type="CDD" id="cd01449">
    <property type="entry name" value="TST_Repeat_2"/>
    <property type="match status" value="1"/>
</dbReference>
<organism evidence="4 5">
    <name type="scientific">Paractinoplanes ferrugineus</name>
    <dbReference type="NCBI Taxonomy" id="113564"/>
    <lineage>
        <taxon>Bacteria</taxon>
        <taxon>Bacillati</taxon>
        <taxon>Actinomycetota</taxon>
        <taxon>Actinomycetes</taxon>
        <taxon>Micromonosporales</taxon>
        <taxon>Micromonosporaceae</taxon>
        <taxon>Paractinoplanes</taxon>
    </lineage>
</organism>
<dbReference type="Pfam" id="PF00581">
    <property type="entry name" value="Rhodanese"/>
    <property type="match status" value="2"/>
</dbReference>
<dbReference type="Pfam" id="PF08546">
    <property type="entry name" value="ApbA_C"/>
    <property type="match status" value="1"/>
</dbReference>
<dbReference type="SMART" id="SM00450">
    <property type="entry name" value="RHOD"/>
    <property type="match status" value="2"/>
</dbReference>